<feature type="region of interest" description="Disordered" evidence="7">
    <location>
        <begin position="1"/>
        <end position="22"/>
    </location>
</feature>
<feature type="transmembrane region" description="Helical" evidence="8">
    <location>
        <begin position="197"/>
        <end position="215"/>
    </location>
</feature>
<keyword evidence="4 8" id="KW-0812">Transmembrane</keyword>
<dbReference type="AlphaFoldDB" id="A0A7W9PKQ3"/>
<dbReference type="PROSITE" id="PS50156">
    <property type="entry name" value="SSD"/>
    <property type="match status" value="2"/>
</dbReference>
<reference evidence="10 11" key="1">
    <citation type="submission" date="2020-08" db="EMBL/GenBank/DDBJ databases">
        <title>Sequencing the genomes of 1000 actinobacteria strains.</title>
        <authorList>
            <person name="Klenk H.-P."/>
        </authorList>
    </citation>
    <scope>NUCLEOTIDE SEQUENCE [LARGE SCALE GENOMIC DNA]</scope>
    <source>
        <strain evidence="10 11">DSM 43582</strain>
    </source>
</reference>
<keyword evidence="11" id="KW-1185">Reference proteome</keyword>
<evidence type="ECO:0000256" key="4">
    <source>
        <dbReference type="ARBA" id="ARBA00022692"/>
    </source>
</evidence>
<dbReference type="Gene3D" id="1.20.1640.10">
    <property type="entry name" value="Multidrug efflux transporter AcrB transmembrane domain"/>
    <property type="match status" value="2"/>
</dbReference>
<feature type="transmembrane region" description="Helical" evidence="8">
    <location>
        <begin position="255"/>
        <end position="277"/>
    </location>
</feature>
<evidence type="ECO:0000256" key="6">
    <source>
        <dbReference type="ARBA" id="ARBA00023136"/>
    </source>
</evidence>
<feature type="transmembrane region" description="Helical" evidence="8">
    <location>
        <begin position="698"/>
        <end position="722"/>
    </location>
</feature>
<organism evidence="10 11">
    <name type="scientific">Nocardia transvalensis</name>
    <dbReference type="NCBI Taxonomy" id="37333"/>
    <lineage>
        <taxon>Bacteria</taxon>
        <taxon>Bacillati</taxon>
        <taxon>Actinomycetota</taxon>
        <taxon>Actinomycetes</taxon>
        <taxon>Mycobacteriales</taxon>
        <taxon>Nocardiaceae</taxon>
        <taxon>Nocardia</taxon>
    </lineage>
</organism>
<comment type="caution">
    <text evidence="10">The sequence shown here is derived from an EMBL/GenBank/DDBJ whole genome shotgun (WGS) entry which is preliminary data.</text>
</comment>
<dbReference type="RefSeq" id="WP_040749966.1">
    <property type="nucleotide sequence ID" value="NZ_JACHIT010000002.1"/>
</dbReference>
<feature type="transmembrane region" description="Helical" evidence="8">
    <location>
        <begin position="222"/>
        <end position="243"/>
    </location>
</feature>
<comment type="similarity">
    <text evidence="2">Belongs to the resistance-nodulation-cell division (RND) (TC 2.A.6) family. MmpL subfamily.</text>
</comment>
<feature type="domain" description="SSD" evidence="9">
    <location>
        <begin position="595"/>
        <end position="723"/>
    </location>
</feature>
<dbReference type="InterPro" id="IPR050545">
    <property type="entry name" value="Mycobact_MmpL"/>
</dbReference>
<dbReference type="EMBL" id="JACHIT010000002">
    <property type="protein sequence ID" value="MBB5917414.1"/>
    <property type="molecule type" value="Genomic_DNA"/>
</dbReference>
<feature type="transmembrane region" description="Helical" evidence="8">
    <location>
        <begin position="298"/>
        <end position="319"/>
    </location>
</feature>
<evidence type="ECO:0000259" key="9">
    <source>
        <dbReference type="PROSITE" id="PS50156"/>
    </source>
</evidence>
<feature type="transmembrane region" description="Helical" evidence="8">
    <location>
        <begin position="568"/>
        <end position="585"/>
    </location>
</feature>
<evidence type="ECO:0000256" key="8">
    <source>
        <dbReference type="SAM" id="Phobius"/>
    </source>
</evidence>
<evidence type="ECO:0000256" key="7">
    <source>
        <dbReference type="SAM" id="MobiDB-lite"/>
    </source>
</evidence>
<dbReference type="InterPro" id="IPR000731">
    <property type="entry name" value="SSD"/>
</dbReference>
<dbReference type="InterPro" id="IPR004869">
    <property type="entry name" value="MMPL_dom"/>
</dbReference>
<evidence type="ECO:0000313" key="10">
    <source>
        <dbReference type="EMBL" id="MBB5917414.1"/>
    </source>
</evidence>
<dbReference type="PANTHER" id="PTHR33406">
    <property type="entry name" value="MEMBRANE PROTEIN MJ1562-RELATED"/>
    <property type="match status" value="1"/>
</dbReference>
<feature type="transmembrane region" description="Helical" evidence="8">
    <location>
        <begin position="666"/>
        <end position="692"/>
    </location>
</feature>
<feature type="transmembrane region" description="Helical" evidence="8">
    <location>
        <begin position="592"/>
        <end position="613"/>
    </location>
</feature>
<evidence type="ECO:0000256" key="3">
    <source>
        <dbReference type="ARBA" id="ARBA00022475"/>
    </source>
</evidence>
<dbReference type="Pfam" id="PF03176">
    <property type="entry name" value="MMPL"/>
    <property type="match status" value="2"/>
</dbReference>
<accession>A0A7W9PKQ3</accession>
<dbReference type="GO" id="GO:0005886">
    <property type="term" value="C:plasma membrane"/>
    <property type="evidence" value="ECO:0007669"/>
    <property type="project" value="UniProtKB-SubCell"/>
</dbReference>
<proteinExistence type="inferred from homology"/>
<feature type="domain" description="SSD" evidence="9">
    <location>
        <begin position="225"/>
        <end position="352"/>
    </location>
</feature>
<protein>
    <submittedName>
        <fullName evidence="10">RND superfamily putative drug exporter</fullName>
    </submittedName>
</protein>
<evidence type="ECO:0000256" key="5">
    <source>
        <dbReference type="ARBA" id="ARBA00022989"/>
    </source>
</evidence>
<dbReference type="Proteomes" id="UP000540412">
    <property type="component" value="Unassembled WGS sequence"/>
</dbReference>
<evidence type="ECO:0000313" key="11">
    <source>
        <dbReference type="Proteomes" id="UP000540412"/>
    </source>
</evidence>
<feature type="transmembrane region" description="Helical" evidence="8">
    <location>
        <begin position="331"/>
        <end position="358"/>
    </location>
</feature>
<comment type="subcellular location">
    <subcellularLocation>
        <location evidence="1">Cell membrane</location>
        <topology evidence="1">Multi-pass membrane protein</topology>
    </subcellularLocation>
</comment>
<feature type="transmembrane region" description="Helical" evidence="8">
    <location>
        <begin position="391"/>
        <end position="411"/>
    </location>
</feature>
<feature type="transmembrane region" description="Helical" evidence="8">
    <location>
        <begin position="625"/>
        <end position="645"/>
    </location>
</feature>
<keyword evidence="5 8" id="KW-1133">Transmembrane helix</keyword>
<keyword evidence="3" id="KW-1003">Cell membrane</keyword>
<keyword evidence="6 8" id="KW-0472">Membrane</keyword>
<name>A0A7W9PKQ3_9NOCA</name>
<gene>
    <name evidence="10" type="ORF">BJY24_006326</name>
</gene>
<dbReference type="PANTHER" id="PTHR33406:SF6">
    <property type="entry name" value="MEMBRANE PROTEIN YDGH-RELATED"/>
    <property type="match status" value="1"/>
</dbReference>
<sequence length="740" mass="77236">MVTKSTDGPALTRQEGSPRGPGRRPVFAVVAIAVLVFLIGGFGGSYQSKLAEVMKNDNKAFLPSSAESTKADEEAARFLKVETIPGFVVFHRDGTLSADDKARVQRARDAIAEVPGVDRRGVTPPRFSDDGTTAAVAAPLVSTADGVTRTGDQLTATEDDVLAAARGAIQNSGVDVHPAGPGGLLVAFIGSFQGLDGTLLMAALAVVVIILLLVYRSPVLWVFPLLSCLLALGIAALVVYYLVDNGVLTLNGQSQGILFVLVIGVGTDYALLLTARYREELHHTENRFDAMAVAWRRSASAIVASATTVAIGVLCLWLAELNSTASMGPVAAIGVLCTLLVMMTFFPVVLALAGRWVFWPRIPRTDQRSALATHTFWAKVSAWVDRNHRPAWIGATVVLAIGVFGTGLLHAEGVPVQSGFTNRPDAVVGQEIYTAKFDKGTGAPAVVVTNSDAVDAVLATAAGVPGVAQRPGSVCVQVDPAKAAAAAQNGGAAPGAGCPPPELRLQPVDGRTVVTVTLADPYDSSAALDTVDRLRSSLHAVPGADAVVGGQSASALDIRDAAVRDRTVIIPVVLLVVLLVLGLLLRAVVAPLFLIASVVLSFATALGVSGFFFDKVFGYAGSDPSFPLFVFVFLVALGIDYNIFLMTRVREESREHGTRLGITRGLTVTGGVITSAGIVLAATFATLAVVPLVSVVEIGFAVAFGVLLDTIVVRSILVPALAHDIGRKIWWPSRLASGAK</sequence>
<evidence type="ECO:0000256" key="2">
    <source>
        <dbReference type="ARBA" id="ARBA00010157"/>
    </source>
</evidence>
<feature type="transmembrane region" description="Helical" evidence="8">
    <location>
        <begin position="26"/>
        <end position="46"/>
    </location>
</feature>
<evidence type="ECO:0000256" key="1">
    <source>
        <dbReference type="ARBA" id="ARBA00004651"/>
    </source>
</evidence>
<dbReference type="SUPFAM" id="SSF82866">
    <property type="entry name" value="Multidrug efflux transporter AcrB transmembrane domain"/>
    <property type="match status" value="2"/>
</dbReference>